<gene>
    <name evidence="1" type="primary">mdh</name>
    <name evidence="1" type="ORF">SSYM_2096</name>
</gene>
<dbReference type="Proteomes" id="UP000013568">
    <property type="component" value="Unassembled WGS sequence"/>
</dbReference>
<evidence type="ECO:0000313" key="2">
    <source>
        <dbReference type="Proteomes" id="UP000013568"/>
    </source>
</evidence>
<dbReference type="HOGENOM" id="CLU_3425817_0_0_6"/>
<feature type="non-terminal residue" evidence="1">
    <location>
        <position position="22"/>
    </location>
</feature>
<protein>
    <submittedName>
        <fullName evidence="1">Putative malate dehydrogenase, NAD(P)-binding</fullName>
    </submittedName>
</protein>
<sequence>MYLPVLICSLQSRRQVNYGRKE</sequence>
<reference evidence="2" key="1">
    <citation type="journal article" date="2011" name="Genome Biol. Evol.">
        <title>Massive genomic decay in Serratia symbiotica, a recently evolved symbiont of aphids.</title>
        <authorList>
            <person name="Burke G.R."/>
            <person name="Moran N.A."/>
        </authorList>
    </citation>
    <scope>NUCLEOTIDE SEQUENCE [LARGE SCALE GENOMIC DNA]</scope>
    <source>
        <strain evidence="2">Tucson</strain>
    </source>
</reference>
<evidence type="ECO:0000313" key="1">
    <source>
        <dbReference type="EMBL" id="EFW11848.1"/>
    </source>
</evidence>
<accession>E9CNR7</accession>
<name>E9CNR7_9GAMM</name>
<organism evidence="1 2">
    <name type="scientific">Serratia symbiotica str. Tucson</name>
    <dbReference type="NCBI Taxonomy" id="914128"/>
    <lineage>
        <taxon>Bacteria</taxon>
        <taxon>Pseudomonadati</taxon>
        <taxon>Pseudomonadota</taxon>
        <taxon>Gammaproteobacteria</taxon>
        <taxon>Enterobacterales</taxon>
        <taxon>Yersiniaceae</taxon>
        <taxon>Serratia</taxon>
        <taxon>Serratia symbiotica</taxon>
    </lineage>
</organism>
<keyword evidence="2" id="KW-1185">Reference proteome</keyword>
<proteinExistence type="predicted"/>
<dbReference type="AlphaFoldDB" id="E9CNR7"/>
<dbReference type="EMBL" id="GL636121">
    <property type="protein sequence ID" value="EFW11848.1"/>
    <property type="molecule type" value="Genomic_DNA"/>
</dbReference>